<accession>A0A1G1SSA3</accession>
<organism evidence="1 2">
    <name type="scientific">Hymenobacter coccineus</name>
    <dbReference type="NCBI Taxonomy" id="1908235"/>
    <lineage>
        <taxon>Bacteria</taxon>
        <taxon>Pseudomonadati</taxon>
        <taxon>Bacteroidota</taxon>
        <taxon>Cytophagia</taxon>
        <taxon>Cytophagales</taxon>
        <taxon>Hymenobacteraceae</taxon>
        <taxon>Hymenobacter</taxon>
    </lineage>
</organism>
<protein>
    <submittedName>
        <fullName evidence="1">Uncharacterized protein</fullName>
    </submittedName>
</protein>
<dbReference type="Proteomes" id="UP000177506">
    <property type="component" value="Unassembled WGS sequence"/>
</dbReference>
<reference evidence="1 2" key="1">
    <citation type="submission" date="2016-08" db="EMBL/GenBank/DDBJ databases">
        <title>Hymenobacter coccineus sp. nov., Hymenobacter lapidarius sp. nov. and Hymenobacter glacialis sp. nov., isolated from Antarctic soil.</title>
        <authorList>
            <person name="Sedlacek I."/>
            <person name="Kralova S."/>
            <person name="Kyrova K."/>
            <person name="Maslanova I."/>
            <person name="Stankova E."/>
            <person name="Vrbovska V."/>
            <person name="Nemec M."/>
            <person name="Bartak M."/>
            <person name="Svec P."/>
            <person name="Busse H.-J."/>
            <person name="Pantucek R."/>
        </authorList>
    </citation>
    <scope>NUCLEOTIDE SEQUENCE [LARGE SCALE GENOMIC DNA]</scope>
    <source>
        <strain evidence="1 2">CCM 8649</strain>
    </source>
</reference>
<proteinExistence type="predicted"/>
<dbReference type="AlphaFoldDB" id="A0A1G1SSA3"/>
<comment type="caution">
    <text evidence="1">The sequence shown here is derived from an EMBL/GenBank/DDBJ whole genome shotgun (WGS) entry which is preliminary data.</text>
</comment>
<gene>
    <name evidence="1" type="ORF">BEN49_03060</name>
</gene>
<evidence type="ECO:0000313" key="2">
    <source>
        <dbReference type="Proteomes" id="UP000177506"/>
    </source>
</evidence>
<keyword evidence="2" id="KW-1185">Reference proteome</keyword>
<dbReference type="EMBL" id="MDZA01000448">
    <property type="protein sequence ID" value="OGX81501.1"/>
    <property type="molecule type" value="Genomic_DNA"/>
</dbReference>
<name>A0A1G1SSA3_9BACT</name>
<evidence type="ECO:0000313" key="1">
    <source>
        <dbReference type="EMBL" id="OGX81501.1"/>
    </source>
</evidence>
<sequence>MSGPRGGGRARQARAVEGQGGVAVVAADGVVHGHELGAVGEGALDLHFGHEVGHAGQHVGQAQQLLALVHEHSHSLAVADEFEQLGGDEGHGFRVVEAQAAGVALLGHEARLVQHQLVEVFGGEVHGRELINCWALNGWRWGP</sequence>